<dbReference type="EC" id="3.1.1.29" evidence="1"/>
<dbReference type="EMBL" id="CAMXCT010000424">
    <property type="protein sequence ID" value="CAI3978611.1"/>
    <property type="molecule type" value="Genomic_DNA"/>
</dbReference>
<keyword evidence="3 9" id="KW-0378">Hydrolase</keyword>
<keyword evidence="2" id="KW-0820">tRNA-binding</keyword>
<accession>A0A9P1BV55</accession>
<evidence type="ECO:0000313" key="7">
    <source>
        <dbReference type="EMBL" id="CAI3978611.1"/>
    </source>
</evidence>
<feature type="compositionally biased region" description="Low complexity" evidence="6">
    <location>
        <begin position="697"/>
        <end position="712"/>
    </location>
</feature>
<evidence type="ECO:0000256" key="2">
    <source>
        <dbReference type="ARBA" id="ARBA00022555"/>
    </source>
</evidence>
<dbReference type="PROSITE" id="PS01195">
    <property type="entry name" value="PEPT_TRNA_HYDROL_1"/>
    <property type="match status" value="1"/>
</dbReference>
<proteinExistence type="inferred from homology"/>
<keyword evidence="4" id="KW-0694">RNA-binding</keyword>
<dbReference type="CDD" id="cd00462">
    <property type="entry name" value="PTH"/>
    <property type="match status" value="1"/>
</dbReference>
<dbReference type="SUPFAM" id="SSF53178">
    <property type="entry name" value="Peptidyl-tRNA hydrolase-like"/>
    <property type="match status" value="1"/>
</dbReference>
<evidence type="ECO:0000256" key="5">
    <source>
        <dbReference type="ARBA" id="ARBA00038063"/>
    </source>
</evidence>
<dbReference type="Proteomes" id="UP001152797">
    <property type="component" value="Unassembled WGS sequence"/>
</dbReference>
<dbReference type="InterPro" id="IPR036416">
    <property type="entry name" value="Pept_tRNA_hydro_sf"/>
</dbReference>
<keyword evidence="10" id="KW-1185">Reference proteome</keyword>
<comment type="caution">
    <text evidence="7">The sequence shown here is derived from an EMBL/GenBank/DDBJ whole genome shotgun (WGS) entry which is preliminary data.</text>
</comment>
<reference evidence="7" key="1">
    <citation type="submission" date="2022-10" db="EMBL/GenBank/DDBJ databases">
        <authorList>
            <person name="Chen Y."/>
            <person name="Dougan E. K."/>
            <person name="Chan C."/>
            <person name="Rhodes N."/>
            <person name="Thang M."/>
        </authorList>
    </citation>
    <scope>NUCLEOTIDE SEQUENCE</scope>
</reference>
<evidence type="ECO:0000313" key="8">
    <source>
        <dbReference type="EMBL" id="CAL1131986.1"/>
    </source>
</evidence>
<name>A0A9P1BV55_9DINO</name>
<evidence type="ECO:0000313" key="10">
    <source>
        <dbReference type="Proteomes" id="UP001152797"/>
    </source>
</evidence>
<dbReference type="InterPro" id="IPR001328">
    <property type="entry name" value="Pept_tRNA_hydro"/>
</dbReference>
<gene>
    <name evidence="7" type="ORF">C1SCF055_LOCUS6648</name>
</gene>
<evidence type="ECO:0000256" key="4">
    <source>
        <dbReference type="ARBA" id="ARBA00022884"/>
    </source>
</evidence>
<dbReference type="EMBL" id="CAMXCT030000424">
    <property type="protein sequence ID" value="CAL4765923.1"/>
    <property type="molecule type" value="Genomic_DNA"/>
</dbReference>
<evidence type="ECO:0000256" key="6">
    <source>
        <dbReference type="SAM" id="MobiDB-lite"/>
    </source>
</evidence>
<dbReference type="InterPro" id="IPR018171">
    <property type="entry name" value="Pept_tRNA_hydro_CS"/>
</dbReference>
<protein>
    <recommendedName>
        <fullName evidence="1">peptidyl-tRNA hydrolase</fullName>
        <ecNumber evidence="1">3.1.1.29</ecNumber>
    </recommendedName>
</protein>
<dbReference type="AlphaFoldDB" id="A0A9P1BV55"/>
<evidence type="ECO:0000256" key="1">
    <source>
        <dbReference type="ARBA" id="ARBA00013260"/>
    </source>
</evidence>
<dbReference type="Pfam" id="PF01195">
    <property type="entry name" value="Pept_tRNA_hydro"/>
    <property type="match status" value="1"/>
</dbReference>
<dbReference type="EMBL" id="CAMXCT020000424">
    <property type="protein sequence ID" value="CAL1131986.1"/>
    <property type="molecule type" value="Genomic_DNA"/>
</dbReference>
<dbReference type="GO" id="GO:0000049">
    <property type="term" value="F:tRNA binding"/>
    <property type="evidence" value="ECO:0007669"/>
    <property type="project" value="UniProtKB-KW"/>
</dbReference>
<dbReference type="OrthoDB" id="416869at2759"/>
<dbReference type="NCBIfam" id="TIGR00447">
    <property type="entry name" value="pth"/>
    <property type="match status" value="1"/>
</dbReference>
<comment type="similarity">
    <text evidence="5">Belongs to the PTH family.</text>
</comment>
<feature type="region of interest" description="Disordered" evidence="6">
    <location>
        <begin position="688"/>
        <end position="726"/>
    </location>
</feature>
<organism evidence="7">
    <name type="scientific">Cladocopium goreaui</name>
    <dbReference type="NCBI Taxonomy" id="2562237"/>
    <lineage>
        <taxon>Eukaryota</taxon>
        <taxon>Sar</taxon>
        <taxon>Alveolata</taxon>
        <taxon>Dinophyceae</taxon>
        <taxon>Suessiales</taxon>
        <taxon>Symbiodiniaceae</taxon>
        <taxon>Cladocopium</taxon>
    </lineage>
</organism>
<dbReference type="PANTHER" id="PTHR17224:SF1">
    <property type="entry name" value="PEPTIDYL-TRNA HYDROLASE"/>
    <property type="match status" value="1"/>
</dbReference>
<dbReference type="GO" id="GO:0004045">
    <property type="term" value="F:peptidyl-tRNA hydrolase activity"/>
    <property type="evidence" value="ECO:0007669"/>
    <property type="project" value="UniProtKB-EC"/>
</dbReference>
<evidence type="ECO:0000256" key="3">
    <source>
        <dbReference type="ARBA" id="ARBA00022801"/>
    </source>
</evidence>
<reference evidence="8" key="2">
    <citation type="submission" date="2024-04" db="EMBL/GenBank/DDBJ databases">
        <authorList>
            <person name="Chen Y."/>
            <person name="Shah S."/>
            <person name="Dougan E. K."/>
            <person name="Thang M."/>
            <person name="Chan C."/>
        </authorList>
    </citation>
    <scope>NUCLEOTIDE SEQUENCE [LARGE SCALE GENOMIC DNA]</scope>
</reference>
<evidence type="ECO:0000313" key="9">
    <source>
        <dbReference type="EMBL" id="CAL4765923.1"/>
    </source>
</evidence>
<dbReference type="PANTHER" id="PTHR17224">
    <property type="entry name" value="PEPTIDYL-TRNA HYDROLASE"/>
    <property type="match status" value="1"/>
</dbReference>
<sequence length="726" mass="77461">MLSAVSPTIFSCRGSTRSAVPQSRHVGCSRSSRMLPRNWIAAGVAGGLLGQFAQRRCARMCQPSKTANGSGTQSVAQSKVLAVVGLGNVGNQYVGTRHNIGFAAVDEVASKLLDEPGSWALEGPIWEAAHGGNLLRLKRQESPTESGFSELILFKPASMMNGSGLPVSQLMDALNLPETHLVLIYDDLDLEVGRLRLRKSGSAGGQNGVRSVLAQGFKDFLRMRLGISRPPKAAGRHGVVGHVLGRFRHEELEQTTEALQMAAAAIEDLAEGTSDTCAEEQAMKPRPYNAKFRQVAQVDGMDEDYYSDVYDSGGPTASAYDRGLSGNFTPECTVELFQPSDFESSQYDFMSIDNGIFDLGLRSVFGSPLQLQELTLRDVRLNVDQHVDGSSNAKTIMEHINMAAKSAQNKQFNEILMTKQVVVDKISFFNIVTRLCLHPSCEMSPPPYFVIKKVEVNDVGKKTGGVYVPDLLEVIVRAVVVAAIKAAPNQLGNPLAESLGAGLLQALDYAQIHYDLGGGLQAASAQFGTQMGRLSRGTAALGQGVANTVQQSEPELIKALDKALGLDNPSDATKREVQKFVNQNAHAAAGNFVSAVGNFSKMLSKGERDVGGNVSSVLAAMGEALQNEKSMAGDEPAKDLPEAASSAMKDFSSMFRSGEEAVGKMFQQKANPQSNFNPVAAFANAFEKQQQQLRGNTPVPTAAAPVAPGAPTMAEPPNAAGWSLGQ</sequence>
<dbReference type="Gene3D" id="3.40.50.1470">
    <property type="entry name" value="Peptidyl-tRNA hydrolase"/>
    <property type="match status" value="1"/>
</dbReference>